<comment type="caution">
    <text evidence="1">The sequence shown here is derived from an EMBL/GenBank/DDBJ whole genome shotgun (WGS) entry which is preliminary data.</text>
</comment>
<reference evidence="1" key="2">
    <citation type="journal article" date="2014" name="ISME J.">
        <title>Microbial stratification in low pH oxic and suboxic macroscopic growths along an acid mine drainage.</title>
        <authorList>
            <person name="Mendez-Garcia C."/>
            <person name="Mesa V."/>
            <person name="Sprenger R.R."/>
            <person name="Richter M."/>
            <person name="Diez M.S."/>
            <person name="Solano J."/>
            <person name="Bargiela R."/>
            <person name="Golyshina O.V."/>
            <person name="Manteca A."/>
            <person name="Ramos J.L."/>
            <person name="Gallego J.R."/>
            <person name="Llorente I."/>
            <person name="Martins Dos Santos V.A."/>
            <person name="Jensen O.N."/>
            <person name="Pelaez A.I."/>
            <person name="Sanchez J."/>
            <person name="Ferrer M."/>
        </authorList>
    </citation>
    <scope>NUCLEOTIDE SEQUENCE</scope>
</reference>
<proteinExistence type="predicted"/>
<dbReference type="AlphaFoldDB" id="T1CR81"/>
<keyword evidence="1" id="KW-0689">Ribosomal protein</keyword>
<accession>T1CR81</accession>
<feature type="non-terminal residue" evidence="1">
    <location>
        <position position="29"/>
    </location>
</feature>
<dbReference type="EMBL" id="AUZX01004374">
    <property type="protein sequence ID" value="EQD70999.1"/>
    <property type="molecule type" value="Genomic_DNA"/>
</dbReference>
<organism evidence="1">
    <name type="scientific">mine drainage metagenome</name>
    <dbReference type="NCBI Taxonomy" id="410659"/>
    <lineage>
        <taxon>unclassified sequences</taxon>
        <taxon>metagenomes</taxon>
        <taxon>ecological metagenomes</taxon>
    </lineage>
</organism>
<dbReference type="InterPro" id="IPR009019">
    <property type="entry name" value="KH_sf_prok-type"/>
</dbReference>
<sequence length="29" mass="3441">MGQKVHPIGFRLGYIKTWNSRWYAQKGFA</sequence>
<name>T1CR81_9ZZZZ</name>
<reference evidence="1" key="1">
    <citation type="submission" date="2013-08" db="EMBL/GenBank/DDBJ databases">
        <authorList>
            <person name="Mendez C."/>
            <person name="Richter M."/>
            <person name="Ferrer M."/>
            <person name="Sanchez J."/>
        </authorList>
    </citation>
    <scope>NUCLEOTIDE SEQUENCE</scope>
</reference>
<dbReference type="GO" id="GO:0003723">
    <property type="term" value="F:RNA binding"/>
    <property type="evidence" value="ECO:0007669"/>
    <property type="project" value="InterPro"/>
</dbReference>
<protein>
    <submittedName>
        <fullName evidence="1">30S ribosomal protein S3</fullName>
    </submittedName>
</protein>
<dbReference type="SUPFAM" id="SSF54814">
    <property type="entry name" value="Prokaryotic type KH domain (KH-domain type II)"/>
    <property type="match status" value="1"/>
</dbReference>
<dbReference type="GO" id="GO:0005840">
    <property type="term" value="C:ribosome"/>
    <property type="evidence" value="ECO:0007669"/>
    <property type="project" value="UniProtKB-KW"/>
</dbReference>
<evidence type="ECO:0000313" key="1">
    <source>
        <dbReference type="EMBL" id="EQD70999.1"/>
    </source>
</evidence>
<keyword evidence="1" id="KW-0687">Ribonucleoprotein</keyword>
<gene>
    <name evidence="1" type="ORF">B1A_06010</name>
</gene>